<keyword evidence="1" id="KW-0732">Signal</keyword>
<reference evidence="2 3" key="1">
    <citation type="submission" date="2019-03" db="EMBL/GenBank/DDBJ databases">
        <title>Genomic Encyclopedia of Type Strains, Phase IV (KMG-IV): sequencing the most valuable type-strain genomes for metagenomic binning, comparative biology and taxonomic classification.</title>
        <authorList>
            <person name="Goeker M."/>
        </authorList>
    </citation>
    <scope>NUCLEOTIDE SEQUENCE [LARGE SCALE GENOMIC DNA]</scope>
    <source>
        <strain evidence="2 3">DSM 100059</strain>
    </source>
</reference>
<dbReference type="RefSeq" id="WP_133994570.1">
    <property type="nucleotide sequence ID" value="NZ_SODV01000001.1"/>
</dbReference>
<comment type="caution">
    <text evidence="2">The sequence shown here is derived from an EMBL/GenBank/DDBJ whole genome shotgun (WGS) entry which is preliminary data.</text>
</comment>
<sequence>MRIPLLAFALLFVFSACKKHNGNPSLTGDWICAQYTIGFQGRTVELPRDSTLQLYLGADGLFAQYWQNSLSDTGSYVYQNVSPLAGGGSFKVPALVFSTFYRTPQTSLVLLVSWAHDTLVLTTNGVDGNVYWYVRENSISF</sequence>
<protein>
    <recommendedName>
        <fullName evidence="4">Lipocalin-like protein</fullName>
    </recommendedName>
</protein>
<feature type="signal peptide" evidence="1">
    <location>
        <begin position="1"/>
        <end position="18"/>
    </location>
</feature>
<dbReference type="PROSITE" id="PS51257">
    <property type="entry name" value="PROKAR_LIPOPROTEIN"/>
    <property type="match status" value="1"/>
</dbReference>
<name>A0A4R8DWN9_9BACT</name>
<evidence type="ECO:0000313" key="3">
    <source>
        <dbReference type="Proteomes" id="UP000294498"/>
    </source>
</evidence>
<dbReference type="EMBL" id="SODV01000001">
    <property type="protein sequence ID" value="TDX01935.1"/>
    <property type="molecule type" value="Genomic_DNA"/>
</dbReference>
<keyword evidence="3" id="KW-1185">Reference proteome</keyword>
<evidence type="ECO:0000256" key="1">
    <source>
        <dbReference type="SAM" id="SignalP"/>
    </source>
</evidence>
<proteinExistence type="predicted"/>
<dbReference type="AlphaFoldDB" id="A0A4R8DWN9"/>
<feature type="chain" id="PRO_5020827576" description="Lipocalin-like protein" evidence="1">
    <location>
        <begin position="19"/>
        <end position="141"/>
    </location>
</feature>
<evidence type="ECO:0008006" key="4">
    <source>
        <dbReference type="Google" id="ProtNLM"/>
    </source>
</evidence>
<accession>A0A4R8DWN9</accession>
<evidence type="ECO:0000313" key="2">
    <source>
        <dbReference type="EMBL" id="TDX01935.1"/>
    </source>
</evidence>
<dbReference type="Proteomes" id="UP000294498">
    <property type="component" value="Unassembled WGS sequence"/>
</dbReference>
<gene>
    <name evidence="2" type="ORF">EDB95_2982</name>
</gene>
<organism evidence="2 3">
    <name type="scientific">Dinghuibacter silviterrae</name>
    <dbReference type="NCBI Taxonomy" id="1539049"/>
    <lineage>
        <taxon>Bacteria</taxon>
        <taxon>Pseudomonadati</taxon>
        <taxon>Bacteroidota</taxon>
        <taxon>Chitinophagia</taxon>
        <taxon>Chitinophagales</taxon>
        <taxon>Chitinophagaceae</taxon>
        <taxon>Dinghuibacter</taxon>
    </lineage>
</organism>